<accession>A0A9W6RFS3</accession>
<dbReference type="InterPro" id="IPR010852">
    <property type="entry name" value="ABATE"/>
</dbReference>
<dbReference type="Pfam" id="PF07336">
    <property type="entry name" value="ABATE"/>
    <property type="match status" value="1"/>
</dbReference>
<gene>
    <name evidence="2" type="ORF">Airi01_032350</name>
</gene>
<dbReference type="Gene3D" id="1.10.3300.10">
    <property type="entry name" value="Jann2411-like domain"/>
    <property type="match status" value="1"/>
</dbReference>
<sequence>MIKVMTPDEGLLLALLNTTPTVAGEVTDRLADPEEAYAWVEEHAGEGYLEEDLELLRSTRDTLQALVHGEAAPTALAPALDGVSYQAVIGDTGINWELATPRAHTLAARAVVAWDALQHTAPGRLRSCENTDECTLFLIDHSKSNSARWCSMAGCGNRMKARRHYERRKNARTAD</sequence>
<dbReference type="RefSeq" id="WP_285621316.1">
    <property type="nucleotide sequence ID" value="NZ_BSTJ01000003.1"/>
</dbReference>
<organism evidence="2 3">
    <name type="scientific">Actinoallomurus iriomotensis</name>
    <dbReference type="NCBI Taxonomy" id="478107"/>
    <lineage>
        <taxon>Bacteria</taxon>
        <taxon>Bacillati</taxon>
        <taxon>Actinomycetota</taxon>
        <taxon>Actinomycetes</taxon>
        <taxon>Streptosporangiales</taxon>
        <taxon>Thermomonosporaceae</taxon>
        <taxon>Actinoallomurus</taxon>
    </lineage>
</organism>
<dbReference type="EMBL" id="BSTJ01000003">
    <property type="protein sequence ID" value="GLY74968.1"/>
    <property type="molecule type" value="Genomic_DNA"/>
</dbReference>
<feature type="domain" description="Zinc finger CGNR" evidence="1">
    <location>
        <begin position="124"/>
        <end position="168"/>
    </location>
</feature>
<evidence type="ECO:0000313" key="3">
    <source>
        <dbReference type="Proteomes" id="UP001165135"/>
    </source>
</evidence>
<proteinExistence type="predicted"/>
<dbReference type="Proteomes" id="UP001165135">
    <property type="component" value="Unassembled WGS sequence"/>
</dbReference>
<reference evidence="2" key="1">
    <citation type="submission" date="2023-03" db="EMBL/GenBank/DDBJ databases">
        <title>Actinoallomurus iriomotensis NBRC 103681.</title>
        <authorList>
            <person name="Ichikawa N."/>
            <person name="Sato H."/>
            <person name="Tonouchi N."/>
        </authorList>
    </citation>
    <scope>NUCLEOTIDE SEQUENCE</scope>
    <source>
        <strain evidence="2">NBRC 103681</strain>
    </source>
</reference>
<evidence type="ECO:0000259" key="1">
    <source>
        <dbReference type="Pfam" id="PF11706"/>
    </source>
</evidence>
<dbReference type="InterPro" id="IPR021005">
    <property type="entry name" value="Znf_CGNR"/>
</dbReference>
<dbReference type="SUPFAM" id="SSF160904">
    <property type="entry name" value="Jann2411-like"/>
    <property type="match status" value="1"/>
</dbReference>
<evidence type="ECO:0000313" key="2">
    <source>
        <dbReference type="EMBL" id="GLY74968.1"/>
    </source>
</evidence>
<name>A0A9W6RFS3_9ACTN</name>
<dbReference type="AlphaFoldDB" id="A0A9W6RFS3"/>
<dbReference type="InterPro" id="IPR023286">
    <property type="entry name" value="ABATE_dom_sf"/>
</dbReference>
<dbReference type="PANTHER" id="PTHR35525">
    <property type="entry name" value="BLL6575 PROTEIN"/>
    <property type="match status" value="1"/>
</dbReference>
<comment type="caution">
    <text evidence="2">The sequence shown here is derived from an EMBL/GenBank/DDBJ whole genome shotgun (WGS) entry which is preliminary data.</text>
</comment>
<dbReference type="PANTHER" id="PTHR35525:SF3">
    <property type="entry name" value="BLL6575 PROTEIN"/>
    <property type="match status" value="1"/>
</dbReference>
<protein>
    <recommendedName>
        <fullName evidence="1">Zinc finger CGNR domain-containing protein</fullName>
    </recommendedName>
</protein>
<dbReference type="Pfam" id="PF11706">
    <property type="entry name" value="zf-CGNR"/>
    <property type="match status" value="1"/>
</dbReference>